<dbReference type="GO" id="GO:0051310">
    <property type="term" value="P:metaphase chromosome alignment"/>
    <property type="evidence" value="ECO:0007669"/>
    <property type="project" value="TreeGrafter"/>
</dbReference>
<sequence>MHSQNGVTQESMKHIHRQHNTSDCRLVSIRRRMSFVRINRRPVRKKTLSVPQKEWVSTVNDLSVHKSTAEELSRRHDIHRSRNRAAARWELSEKSLKKRKPRATSPPGLDQTRLRLFREVFSDHCELQDVLARSDRALALVKDLFGDAPRRQKGFPSVTVAPDCGSDPELPVLQKPDPPTQLSLLSQSMMDQQALNEVDDSAAEHWEDLQDVSVSFDTEMSRPKRKMCKAKPPVWTTIGRPLQQNVPQTPCNATGSEDHAALNATLAVQRLKSRQCQSEAEQSTALVNQVLNPEPSPSCSGGKSRSFRTTRGRSPEASGFSSQSANQSSLELLQDMLAQVETDLACLEPQELSGPSERPELQHGRGLTGFSTALVSTLGRIVGHLRRSDEEAQKEARVRRRMEEEVKEQRSLIDALTAECLALREESSALQAILQERIAELEQRLDMVILAMGELGKDGNSQGEEENTQSGDLQPITAERDQENLSLVSPAVLLSPPHQRDSRKPSTARIRSSLHFEGSHTPGSGSPGESDISCTPSSFASLPESVLPRPALLMNQLSQDAVLEQIAELTRQNAAIQAQLARNHASPTQCSDRCVSPPAGPQPTQQCVGVDDSSVRLMEDRLEELNRQSAVARAKLLELIEQQRRTTSHSASPSISPIPPHSTSPHTVVGRRTPEACASIPERAHPPHARTNRRSADMASPQNVEGRQKQSADTQVDKLKGEGWFALSAHVR</sequence>
<reference evidence="13 14" key="1">
    <citation type="submission" date="2020-02" db="EMBL/GenBank/DDBJ databases">
        <title>A chromosome-scale genome assembly of the black bullhead catfish (Ameiurus melas).</title>
        <authorList>
            <person name="Wen M."/>
            <person name="Zham M."/>
            <person name="Cabau C."/>
            <person name="Klopp C."/>
            <person name="Donnadieu C."/>
            <person name="Roques C."/>
            <person name="Bouchez O."/>
            <person name="Lampietro C."/>
            <person name="Jouanno E."/>
            <person name="Herpin A."/>
            <person name="Louis A."/>
            <person name="Berthelot C."/>
            <person name="Parey E."/>
            <person name="Roest-Crollius H."/>
            <person name="Braasch I."/>
            <person name="Postlethwait J."/>
            <person name="Robinson-Rechavi M."/>
            <person name="Echchiki A."/>
            <person name="Begum T."/>
            <person name="Montfort J."/>
            <person name="Schartl M."/>
            <person name="Bobe J."/>
            <person name="Guiguen Y."/>
        </authorList>
    </citation>
    <scope>NUCLEOTIDE SEQUENCE [LARGE SCALE GENOMIC DNA]</scope>
    <source>
        <strain evidence="13">M_S1</strain>
        <tissue evidence="13">Blood</tissue>
    </source>
</reference>
<evidence type="ECO:0000313" key="13">
    <source>
        <dbReference type="EMBL" id="KAF4075756.1"/>
    </source>
</evidence>
<name>A0A7J5ZZ56_AMEME</name>
<evidence type="ECO:0000256" key="8">
    <source>
        <dbReference type="ARBA" id="ARBA00023212"/>
    </source>
</evidence>
<evidence type="ECO:0000256" key="1">
    <source>
        <dbReference type="ARBA" id="ARBA00004114"/>
    </source>
</evidence>
<keyword evidence="7 11" id="KW-0175">Coiled coil</keyword>
<comment type="subcellular location">
    <subcellularLocation>
        <location evidence="1">Cytoplasm</location>
        <location evidence="1">Cytoskeleton</location>
        <location evidence="1">Microtubule organizing center</location>
        <location evidence="1">Centrosome</location>
        <location evidence="1">Centriole</location>
    </subcellularLocation>
    <subcellularLocation>
        <location evidence="2">Cytoplasm</location>
        <location evidence="2">Cytoskeleton</location>
        <location evidence="2">Spindle</location>
    </subcellularLocation>
</comment>
<evidence type="ECO:0000256" key="6">
    <source>
        <dbReference type="ARBA" id="ARBA00022776"/>
    </source>
</evidence>
<dbReference type="GO" id="GO:0005813">
    <property type="term" value="C:centrosome"/>
    <property type="evidence" value="ECO:0007669"/>
    <property type="project" value="TreeGrafter"/>
</dbReference>
<feature type="compositionally biased region" description="Low complexity" evidence="12">
    <location>
        <begin position="488"/>
        <end position="497"/>
    </location>
</feature>
<evidence type="ECO:0000256" key="7">
    <source>
        <dbReference type="ARBA" id="ARBA00023054"/>
    </source>
</evidence>
<evidence type="ECO:0000256" key="4">
    <source>
        <dbReference type="ARBA" id="ARBA00022490"/>
    </source>
</evidence>
<feature type="coiled-coil region" evidence="11">
    <location>
        <begin position="615"/>
        <end position="642"/>
    </location>
</feature>
<dbReference type="PANTHER" id="PTHR31167:SF3">
    <property type="entry name" value="SPINDLE AND CENTRIOLE-ASSOCIATED PROTEIN 1"/>
    <property type="match status" value="1"/>
</dbReference>
<keyword evidence="5" id="KW-0132">Cell division</keyword>
<dbReference type="GO" id="GO:0051301">
    <property type="term" value="P:cell division"/>
    <property type="evidence" value="ECO:0007669"/>
    <property type="project" value="UniProtKB-KW"/>
</dbReference>
<dbReference type="EMBL" id="JAAGNN010000020">
    <property type="protein sequence ID" value="KAF4075756.1"/>
    <property type="molecule type" value="Genomic_DNA"/>
</dbReference>
<dbReference type="GO" id="GO:0005814">
    <property type="term" value="C:centriole"/>
    <property type="evidence" value="ECO:0007669"/>
    <property type="project" value="UniProtKB-SubCell"/>
</dbReference>
<feature type="compositionally biased region" description="Polar residues" evidence="12">
    <location>
        <begin position="290"/>
        <end position="304"/>
    </location>
</feature>
<evidence type="ECO:0000256" key="9">
    <source>
        <dbReference type="ARBA" id="ARBA00023306"/>
    </source>
</evidence>
<keyword evidence="8" id="KW-0206">Cytoskeleton</keyword>
<dbReference type="Proteomes" id="UP000593565">
    <property type="component" value="Unassembled WGS sequence"/>
</dbReference>
<organism evidence="13 14">
    <name type="scientific">Ameiurus melas</name>
    <name type="common">Black bullhead</name>
    <name type="synonym">Silurus melas</name>
    <dbReference type="NCBI Taxonomy" id="219545"/>
    <lineage>
        <taxon>Eukaryota</taxon>
        <taxon>Metazoa</taxon>
        <taxon>Chordata</taxon>
        <taxon>Craniata</taxon>
        <taxon>Vertebrata</taxon>
        <taxon>Euteleostomi</taxon>
        <taxon>Actinopterygii</taxon>
        <taxon>Neopterygii</taxon>
        <taxon>Teleostei</taxon>
        <taxon>Ostariophysi</taxon>
        <taxon>Siluriformes</taxon>
        <taxon>Ictaluridae</taxon>
        <taxon>Ameiurus</taxon>
    </lineage>
</organism>
<feature type="compositionally biased region" description="Basic residues" evidence="12">
    <location>
        <begin position="76"/>
        <end position="85"/>
    </location>
</feature>
<gene>
    <name evidence="13" type="ORF">AMELA_G00222470</name>
</gene>
<keyword evidence="4" id="KW-0963">Cytoplasm</keyword>
<feature type="region of interest" description="Disordered" evidence="12">
    <location>
        <begin position="290"/>
        <end position="327"/>
    </location>
</feature>
<feature type="region of interest" description="Disordered" evidence="12">
    <location>
        <begin position="488"/>
        <end position="538"/>
    </location>
</feature>
<keyword evidence="9" id="KW-0131">Cell cycle</keyword>
<feature type="coiled-coil region" evidence="11">
    <location>
        <begin position="385"/>
        <end position="444"/>
    </location>
</feature>
<keyword evidence="14" id="KW-1185">Reference proteome</keyword>
<feature type="compositionally biased region" description="Basic and acidic residues" evidence="12">
    <location>
        <begin position="706"/>
        <end position="721"/>
    </location>
</feature>
<feature type="region of interest" description="Disordered" evidence="12">
    <location>
        <begin position="587"/>
        <end position="608"/>
    </location>
</feature>
<feature type="region of interest" description="Disordered" evidence="12">
    <location>
        <begin position="643"/>
        <end position="732"/>
    </location>
</feature>
<proteinExistence type="predicted"/>
<evidence type="ECO:0000256" key="10">
    <source>
        <dbReference type="ARBA" id="ARBA00030722"/>
    </source>
</evidence>
<keyword evidence="6" id="KW-0498">Mitosis</keyword>
<evidence type="ECO:0000256" key="11">
    <source>
        <dbReference type="SAM" id="Coils"/>
    </source>
</evidence>
<feature type="compositionally biased region" description="Low complexity" evidence="12">
    <location>
        <begin position="318"/>
        <end position="327"/>
    </location>
</feature>
<dbReference type="AlphaFoldDB" id="A0A7J5ZZ56"/>
<protein>
    <recommendedName>
        <fullName evidence="3">Spindle and centriole-associated protein 1</fullName>
    </recommendedName>
    <alternativeName>
        <fullName evidence="10">Coiled-coil domain-containing protein 52</fullName>
    </alternativeName>
</protein>
<evidence type="ECO:0000256" key="3">
    <source>
        <dbReference type="ARBA" id="ARBA00018313"/>
    </source>
</evidence>
<evidence type="ECO:0000256" key="5">
    <source>
        <dbReference type="ARBA" id="ARBA00022618"/>
    </source>
</evidence>
<comment type="caution">
    <text evidence="13">The sequence shown here is derived from an EMBL/GenBank/DDBJ whole genome shotgun (WGS) entry which is preliminary data.</text>
</comment>
<accession>A0A7J5ZZ56</accession>
<evidence type="ECO:0000313" key="14">
    <source>
        <dbReference type="Proteomes" id="UP000593565"/>
    </source>
</evidence>
<dbReference type="GO" id="GO:0046599">
    <property type="term" value="P:regulation of centriole replication"/>
    <property type="evidence" value="ECO:0007669"/>
    <property type="project" value="TreeGrafter"/>
</dbReference>
<evidence type="ECO:0000256" key="2">
    <source>
        <dbReference type="ARBA" id="ARBA00004186"/>
    </source>
</evidence>
<dbReference type="GO" id="GO:0005819">
    <property type="term" value="C:spindle"/>
    <property type="evidence" value="ECO:0007669"/>
    <property type="project" value="UniProtKB-SubCell"/>
</dbReference>
<dbReference type="InterPro" id="IPR031387">
    <property type="entry name" value="SPICE1"/>
</dbReference>
<dbReference type="GO" id="GO:0090307">
    <property type="term" value="P:mitotic spindle assembly"/>
    <property type="evidence" value="ECO:0007669"/>
    <property type="project" value="InterPro"/>
</dbReference>
<dbReference type="Pfam" id="PF15678">
    <property type="entry name" value="SPICE"/>
    <property type="match status" value="1"/>
</dbReference>
<feature type="region of interest" description="Disordered" evidence="12">
    <location>
        <begin position="75"/>
        <end position="109"/>
    </location>
</feature>
<dbReference type="PANTHER" id="PTHR31167">
    <property type="entry name" value="SPINDLE AND CENTRIOLE ASSOCIATED PROTEIN 1 SPICE1"/>
    <property type="match status" value="1"/>
</dbReference>
<evidence type="ECO:0000256" key="12">
    <source>
        <dbReference type="SAM" id="MobiDB-lite"/>
    </source>
</evidence>